<dbReference type="AlphaFoldDB" id="F8NU24"/>
<dbReference type="KEGG" id="sla:SERLADRAFT_415218"/>
<sequence>MDLSSFLEVHPEIDSIIEHCRDVWVLLLTSFTVIIRIYLTSKTIASLHNIMEKETQQTELIEKEDVCVHSTPKTLGTVISLPPELWLEIFHHATFRPHSRDITPSDPFQPQPLPHNAMSLNTVAASMQTKSTIVQVCRLWRAIATELLYEHITVYSPWRARKILTAMALSRCSDPIPDASGEARKSFNLLFVPGSHGQWARRIDICAHTRFTTRSYIRYIMDIFHILRHCPQLRALSMSFRFGVPEEFQTAVSQLYGQSLIGLAWDGLTIQNPCSSHAFVQSFQALRVLDIRSISTLMLDDNHITHVLPCVRELLVSSEISSLEFAGALELPALRRVVFTRREKLREDSYIHALESFLRLHGSRIVDLEVDLPPCHYNLPIFRVSHFLRPEGCPNLEQLVFHSIEPAVVDIPTPHQALRRIGLRGVKIERLYDSADSNLYGVKAHMKSFNHTLFPRLEIVRTVGFLVASSVDELAIDVFIAWTEYFEKEGIDLQDGEGVVWLYAEPDPYSKGPRYMRE</sequence>
<reference evidence="1" key="1">
    <citation type="submission" date="2011-04" db="EMBL/GenBank/DDBJ databases">
        <title>Evolution of plant cell wall degrading machinery underlies the functional diversity of forest fungi.</title>
        <authorList>
            <consortium name="US DOE Joint Genome Institute (JGI-PGF)"/>
            <person name="Eastwood D.C."/>
            <person name="Floudas D."/>
            <person name="Binder M."/>
            <person name="Majcherczyk A."/>
            <person name="Schneider P."/>
            <person name="Aerts A."/>
            <person name="Asiegbu F.O."/>
            <person name="Baker S.E."/>
            <person name="Barry K."/>
            <person name="Bendiksby M."/>
            <person name="Blumentritt M."/>
            <person name="Coutinho P.M."/>
            <person name="Cullen D."/>
            <person name="Cullen D."/>
            <person name="Gathman A."/>
            <person name="Goodell B."/>
            <person name="Henrissat B."/>
            <person name="Ihrmark K."/>
            <person name="Kauserud H."/>
            <person name="Kohler A."/>
            <person name="LaButti K."/>
            <person name="Lapidus A."/>
            <person name="Lavin J.L."/>
            <person name="Lee Y.-H."/>
            <person name="Lindquist E."/>
            <person name="Lilly W."/>
            <person name="Lucas S."/>
            <person name="Morin E."/>
            <person name="Murat C."/>
            <person name="Oguiza J.A."/>
            <person name="Park J."/>
            <person name="Pisabarro A.G."/>
            <person name="Riley R."/>
            <person name="Rosling A."/>
            <person name="Salamov A."/>
            <person name="Schmidt O."/>
            <person name="Schmutz J."/>
            <person name="Skrede I."/>
            <person name="Stenlid J."/>
            <person name="Wiebenga A."/>
            <person name="Xie X."/>
            <person name="Kues U."/>
            <person name="Hibbett D.S."/>
            <person name="Hoffmeister D."/>
            <person name="Hogberg N."/>
            <person name="Martin F."/>
            <person name="Grigoriev I.V."/>
            <person name="Watkinson S.C."/>
        </authorList>
    </citation>
    <scope>NUCLEOTIDE SEQUENCE</scope>
    <source>
        <strain evidence="1">S7.9</strain>
    </source>
</reference>
<gene>
    <name evidence="1" type="ORF">SERLADRAFT_415218</name>
</gene>
<organism>
    <name type="scientific">Serpula lacrymans var. lacrymans (strain S7.9)</name>
    <name type="common">Dry rot fungus</name>
    <dbReference type="NCBI Taxonomy" id="578457"/>
    <lineage>
        <taxon>Eukaryota</taxon>
        <taxon>Fungi</taxon>
        <taxon>Dikarya</taxon>
        <taxon>Basidiomycota</taxon>
        <taxon>Agaricomycotina</taxon>
        <taxon>Agaricomycetes</taxon>
        <taxon>Agaricomycetidae</taxon>
        <taxon>Boletales</taxon>
        <taxon>Coniophorineae</taxon>
        <taxon>Serpulaceae</taxon>
        <taxon>Serpula</taxon>
    </lineage>
</organism>
<dbReference type="GeneID" id="18813360"/>
<protein>
    <submittedName>
        <fullName evidence="1">Uncharacterized protein</fullName>
    </submittedName>
</protein>
<dbReference type="EMBL" id="GL945433">
    <property type="protein sequence ID" value="EGO25790.1"/>
    <property type="molecule type" value="Genomic_DNA"/>
</dbReference>
<proteinExistence type="predicted"/>
<accession>F8NU24</accession>
<evidence type="ECO:0000313" key="1">
    <source>
        <dbReference type="EMBL" id="EGO25790.1"/>
    </source>
</evidence>
<dbReference type="Proteomes" id="UP000008064">
    <property type="component" value="Unassembled WGS sequence"/>
</dbReference>
<dbReference type="RefSeq" id="XP_007317912.1">
    <property type="nucleotide sequence ID" value="XM_007317850.1"/>
</dbReference>
<dbReference type="HOGENOM" id="CLU_584170_0_0_1"/>
<dbReference type="OrthoDB" id="3171058at2759"/>
<name>F8NU24_SERL9</name>
<dbReference type="SUPFAM" id="SSF52047">
    <property type="entry name" value="RNI-like"/>
    <property type="match status" value="1"/>
</dbReference>